<protein>
    <recommendedName>
        <fullName evidence="2">inorganic diphosphatase</fullName>
        <ecNumber evidence="2">3.6.1.1</ecNumber>
    </recommendedName>
</protein>
<dbReference type="PROSITE" id="PS00387">
    <property type="entry name" value="PPASE"/>
    <property type="match status" value="1"/>
</dbReference>
<evidence type="ECO:0000256" key="3">
    <source>
        <dbReference type="ARBA" id="ARBA00022723"/>
    </source>
</evidence>
<dbReference type="GO" id="GO:0004427">
    <property type="term" value="F:inorganic diphosphate phosphatase activity"/>
    <property type="evidence" value="ECO:0007669"/>
    <property type="project" value="UniProtKB-EC"/>
</dbReference>
<dbReference type="SUPFAM" id="SSF50324">
    <property type="entry name" value="Inorganic pyrophosphatase"/>
    <property type="match status" value="1"/>
</dbReference>
<dbReference type="Gene3D" id="3.90.80.10">
    <property type="entry name" value="Inorganic pyrophosphatase"/>
    <property type="match status" value="1"/>
</dbReference>
<evidence type="ECO:0000256" key="5">
    <source>
        <dbReference type="ARBA" id="ARBA00022842"/>
    </source>
</evidence>
<sequence>MTDCLVRVFIEIEKDSNKKYELNKSNGLLELDRTLPYPYYYPCAYGFIEKTLAMDNDELDAVIITDKELLKDQWYEAHIIGVLVMSDEKGLDEKVICVLKEDYDLINDISLMPDDILDNIHWFFTNYKNKSPGKWSYVEGFQNKEEAIKIYEKSRLALIT</sequence>
<dbReference type="GO" id="GO:0006796">
    <property type="term" value="P:phosphate-containing compound metabolic process"/>
    <property type="evidence" value="ECO:0007669"/>
    <property type="project" value="InterPro"/>
</dbReference>
<dbReference type="GO" id="GO:0005737">
    <property type="term" value="C:cytoplasm"/>
    <property type="evidence" value="ECO:0007669"/>
    <property type="project" value="InterPro"/>
</dbReference>
<proteinExistence type="predicted"/>
<accession>A0A6C0B2F6</accession>
<dbReference type="InterPro" id="IPR036649">
    <property type="entry name" value="Pyrophosphatase_sf"/>
</dbReference>
<evidence type="ECO:0000256" key="4">
    <source>
        <dbReference type="ARBA" id="ARBA00022801"/>
    </source>
</evidence>
<evidence type="ECO:0000256" key="2">
    <source>
        <dbReference type="ARBA" id="ARBA00012146"/>
    </source>
</evidence>
<organism evidence="6">
    <name type="scientific">viral metagenome</name>
    <dbReference type="NCBI Taxonomy" id="1070528"/>
    <lineage>
        <taxon>unclassified sequences</taxon>
        <taxon>metagenomes</taxon>
        <taxon>organismal metagenomes</taxon>
    </lineage>
</organism>
<dbReference type="InterPro" id="IPR008162">
    <property type="entry name" value="Pyrophosphatase"/>
</dbReference>
<evidence type="ECO:0000256" key="1">
    <source>
        <dbReference type="ARBA" id="ARBA00001946"/>
    </source>
</evidence>
<dbReference type="PANTHER" id="PTHR10286">
    <property type="entry name" value="INORGANIC PYROPHOSPHATASE"/>
    <property type="match status" value="1"/>
</dbReference>
<dbReference type="GO" id="GO:0000287">
    <property type="term" value="F:magnesium ion binding"/>
    <property type="evidence" value="ECO:0007669"/>
    <property type="project" value="InterPro"/>
</dbReference>
<keyword evidence="4" id="KW-0378">Hydrolase</keyword>
<keyword evidence="3" id="KW-0479">Metal-binding</keyword>
<comment type="cofactor">
    <cofactor evidence="1">
        <name>Mg(2+)</name>
        <dbReference type="ChEBI" id="CHEBI:18420"/>
    </cofactor>
</comment>
<dbReference type="AlphaFoldDB" id="A0A6C0B2F6"/>
<evidence type="ECO:0000313" key="6">
    <source>
        <dbReference type="EMBL" id="QHS86236.1"/>
    </source>
</evidence>
<dbReference type="EMBL" id="MN739052">
    <property type="protein sequence ID" value="QHS86236.1"/>
    <property type="molecule type" value="Genomic_DNA"/>
</dbReference>
<dbReference type="EC" id="3.6.1.1" evidence="2"/>
<dbReference type="Pfam" id="PF00719">
    <property type="entry name" value="Pyrophosphatase"/>
    <property type="match status" value="1"/>
</dbReference>
<name>A0A6C0B2F6_9ZZZZ</name>
<reference evidence="6" key="1">
    <citation type="journal article" date="2020" name="Nature">
        <title>Giant virus diversity and host interactions through global metagenomics.</title>
        <authorList>
            <person name="Schulz F."/>
            <person name="Roux S."/>
            <person name="Paez-Espino D."/>
            <person name="Jungbluth S."/>
            <person name="Walsh D.A."/>
            <person name="Denef V.J."/>
            <person name="McMahon K.D."/>
            <person name="Konstantinidis K.T."/>
            <person name="Eloe-Fadrosh E.A."/>
            <person name="Kyrpides N.C."/>
            <person name="Woyke T."/>
        </authorList>
    </citation>
    <scope>NUCLEOTIDE SEQUENCE</scope>
    <source>
        <strain evidence="6">GVMAG-M-3300009187-29</strain>
    </source>
</reference>
<keyword evidence="5" id="KW-0460">Magnesium</keyword>